<keyword evidence="3" id="KW-1185">Reference proteome</keyword>
<evidence type="ECO:0000313" key="2">
    <source>
        <dbReference type="EMBL" id="KAK4526300.1"/>
    </source>
</evidence>
<comment type="caution">
    <text evidence="2">The sequence shown here is derived from an EMBL/GenBank/DDBJ whole genome shotgun (WGS) entry which is preliminary data.</text>
</comment>
<dbReference type="InterPro" id="IPR013216">
    <property type="entry name" value="Methyltransf_11"/>
</dbReference>
<proteinExistence type="predicted"/>
<dbReference type="Proteomes" id="UP001300502">
    <property type="component" value="Unassembled WGS sequence"/>
</dbReference>
<evidence type="ECO:0000259" key="1">
    <source>
        <dbReference type="Pfam" id="PF08241"/>
    </source>
</evidence>
<organism evidence="2 3">
    <name type="scientific">Galdieria yellowstonensis</name>
    <dbReference type="NCBI Taxonomy" id="3028027"/>
    <lineage>
        <taxon>Eukaryota</taxon>
        <taxon>Rhodophyta</taxon>
        <taxon>Bangiophyceae</taxon>
        <taxon>Galdieriales</taxon>
        <taxon>Galdieriaceae</taxon>
        <taxon>Galdieria</taxon>
    </lineage>
</organism>
<sequence>MGERTAKAQGKAMNIWGDRAAKVLREAQYPDTWPYTEEDFSRLDESNDQLFYSQPRLVYHIDEFAIRALTKFYKNNFVPAADILDVCSSWVSHFPEEYKAGFVAGIGLNELELSKNSRLDEYHVIDLQENPTFPYPNDRFDIVTMVVSVDYLIKPLQVFREIGRVLRPGGTAYISFSNRCFPTKAVSIWLASNDMQRVYIVGSFFHYSGMFTTPRAYDLSPNFGITDPLYMVTANKKS</sequence>
<dbReference type="Pfam" id="PF08241">
    <property type="entry name" value="Methyltransf_11"/>
    <property type="match status" value="1"/>
</dbReference>
<dbReference type="GO" id="GO:0008757">
    <property type="term" value="F:S-adenosylmethionine-dependent methyltransferase activity"/>
    <property type="evidence" value="ECO:0007669"/>
    <property type="project" value="InterPro"/>
</dbReference>
<dbReference type="SUPFAM" id="SSF53335">
    <property type="entry name" value="S-adenosyl-L-methionine-dependent methyltransferases"/>
    <property type="match status" value="1"/>
</dbReference>
<protein>
    <recommendedName>
        <fullName evidence="1">Methyltransferase type 11 domain-containing protein</fullName>
    </recommendedName>
</protein>
<dbReference type="Gene3D" id="3.40.50.150">
    <property type="entry name" value="Vaccinia Virus protein VP39"/>
    <property type="match status" value="1"/>
</dbReference>
<dbReference type="AlphaFoldDB" id="A0AAV9IFS6"/>
<dbReference type="InterPro" id="IPR029063">
    <property type="entry name" value="SAM-dependent_MTases_sf"/>
</dbReference>
<dbReference type="CDD" id="cd02440">
    <property type="entry name" value="AdoMet_MTases"/>
    <property type="match status" value="1"/>
</dbReference>
<feature type="domain" description="Methyltransferase type 11" evidence="1">
    <location>
        <begin position="120"/>
        <end position="174"/>
    </location>
</feature>
<evidence type="ECO:0000313" key="3">
    <source>
        <dbReference type="Proteomes" id="UP001300502"/>
    </source>
</evidence>
<gene>
    <name evidence="2" type="ORF">GAYE_SCF22MG4214</name>
</gene>
<dbReference type="PANTHER" id="PTHR43036">
    <property type="entry name" value="OSJNBB0011N17.9 PROTEIN"/>
    <property type="match status" value="1"/>
</dbReference>
<name>A0AAV9IFS6_9RHOD</name>
<dbReference type="EMBL" id="JANCYU010000038">
    <property type="protein sequence ID" value="KAK4526300.1"/>
    <property type="molecule type" value="Genomic_DNA"/>
</dbReference>
<reference evidence="2 3" key="1">
    <citation type="submission" date="2022-07" db="EMBL/GenBank/DDBJ databases">
        <title>Genome-wide signatures of adaptation to extreme environments.</title>
        <authorList>
            <person name="Cho C.H."/>
            <person name="Yoon H.S."/>
        </authorList>
    </citation>
    <scope>NUCLEOTIDE SEQUENCE [LARGE SCALE GENOMIC DNA]</scope>
    <source>
        <strain evidence="2 3">108.79 E11</strain>
    </source>
</reference>
<accession>A0AAV9IFS6</accession>
<dbReference type="PANTHER" id="PTHR43036:SF2">
    <property type="entry name" value="OS04G0481300 PROTEIN"/>
    <property type="match status" value="1"/>
</dbReference>